<accession>A0ABP0YLI3</accession>
<evidence type="ECO:0000313" key="1">
    <source>
        <dbReference type="EMBL" id="CAK9321378.1"/>
    </source>
</evidence>
<proteinExistence type="predicted"/>
<name>A0ABP0YLI3_9ROSI</name>
<protein>
    <submittedName>
        <fullName evidence="1">Uncharacterized protein</fullName>
    </submittedName>
</protein>
<dbReference type="EMBL" id="OZ021739">
    <property type="protein sequence ID" value="CAK9321378.1"/>
    <property type="molecule type" value="Genomic_DNA"/>
</dbReference>
<organism evidence="1 2">
    <name type="scientific">Citrullus colocynthis</name>
    <name type="common">colocynth</name>
    <dbReference type="NCBI Taxonomy" id="252529"/>
    <lineage>
        <taxon>Eukaryota</taxon>
        <taxon>Viridiplantae</taxon>
        <taxon>Streptophyta</taxon>
        <taxon>Embryophyta</taxon>
        <taxon>Tracheophyta</taxon>
        <taxon>Spermatophyta</taxon>
        <taxon>Magnoliopsida</taxon>
        <taxon>eudicotyledons</taxon>
        <taxon>Gunneridae</taxon>
        <taxon>Pentapetalae</taxon>
        <taxon>rosids</taxon>
        <taxon>fabids</taxon>
        <taxon>Cucurbitales</taxon>
        <taxon>Cucurbitaceae</taxon>
        <taxon>Benincaseae</taxon>
        <taxon>Citrullus</taxon>
    </lineage>
</organism>
<reference evidence="1 2" key="1">
    <citation type="submission" date="2024-03" db="EMBL/GenBank/DDBJ databases">
        <authorList>
            <person name="Gkanogiannis A."/>
            <person name="Becerra Lopez-Lavalle L."/>
        </authorList>
    </citation>
    <scope>NUCLEOTIDE SEQUENCE [LARGE SCALE GENOMIC DNA]</scope>
</reference>
<dbReference type="Proteomes" id="UP001642487">
    <property type="component" value="Chromosome 5"/>
</dbReference>
<gene>
    <name evidence="1" type="ORF">CITCOLO1_LOCUS13449</name>
</gene>
<sequence>MRKRRQRALVSMSEAWQRRNGRRECPFFAQKTEKDTSRRQGCCLISLDQIARKKMEGKNLGGKKRQKQYIKKEFHVHCRTLNLFIENKWIEEEDKAFKDLSCDRTVQKVRIILQKQLIRLL</sequence>
<evidence type="ECO:0000313" key="2">
    <source>
        <dbReference type="Proteomes" id="UP001642487"/>
    </source>
</evidence>
<keyword evidence="2" id="KW-1185">Reference proteome</keyword>